<keyword evidence="2 5" id="KW-0812">Transmembrane</keyword>
<name>A0AA37UF53_9MICO</name>
<dbReference type="Pfam" id="PF04932">
    <property type="entry name" value="Wzy_C"/>
    <property type="match status" value="1"/>
</dbReference>
<feature type="transmembrane region" description="Helical" evidence="5">
    <location>
        <begin position="402"/>
        <end position="419"/>
    </location>
</feature>
<evidence type="ECO:0000256" key="3">
    <source>
        <dbReference type="ARBA" id="ARBA00022989"/>
    </source>
</evidence>
<keyword evidence="3 5" id="KW-1133">Transmembrane helix</keyword>
<feature type="domain" description="O-antigen ligase-related" evidence="6">
    <location>
        <begin position="230"/>
        <end position="373"/>
    </location>
</feature>
<dbReference type="Proteomes" id="UP001157160">
    <property type="component" value="Unassembled WGS sequence"/>
</dbReference>
<evidence type="ECO:0000256" key="5">
    <source>
        <dbReference type="SAM" id="Phobius"/>
    </source>
</evidence>
<protein>
    <recommendedName>
        <fullName evidence="6">O-antigen ligase-related domain-containing protein</fullName>
    </recommendedName>
</protein>
<dbReference type="PANTHER" id="PTHR37422">
    <property type="entry name" value="TEICHURONIC ACID BIOSYNTHESIS PROTEIN TUAE"/>
    <property type="match status" value="1"/>
</dbReference>
<dbReference type="AlphaFoldDB" id="A0AA37UF53"/>
<evidence type="ECO:0000259" key="6">
    <source>
        <dbReference type="Pfam" id="PF04932"/>
    </source>
</evidence>
<feature type="transmembrane region" description="Helical" evidence="5">
    <location>
        <begin position="80"/>
        <end position="101"/>
    </location>
</feature>
<feature type="transmembrane region" description="Helical" evidence="5">
    <location>
        <begin position="425"/>
        <end position="442"/>
    </location>
</feature>
<feature type="transmembrane region" description="Helical" evidence="5">
    <location>
        <begin position="198"/>
        <end position="217"/>
    </location>
</feature>
<feature type="transmembrane region" description="Helical" evidence="5">
    <location>
        <begin position="360"/>
        <end position="381"/>
    </location>
</feature>
<reference evidence="7 8" key="1">
    <citation type="journal article" date="2014" name="Int. J. Syst. Evol. Microbiol.">
        <title>Complete genome sequence of Corynebacterium casei LMG S-19264T (=DSM 44701T), isolated from a smear-ripened cheese.</title>
        <authorList>
            <consortium name="US DOE Joint Genome Institute (JGI-PGF)"/>
            <person name="Walter F."/>
            <person name="Albersmeier A."/>
            <person name="Kalinowski J."/>
            <person name="Ruckert C."/>
        </authorList>
    </citation>
    <scope>NUCLEOTIDE SEQUENCE [LARGE SCALE GENOMIC DNA]</scope>
    <source>
        <strain evidence="7 8">NBRC 112289</strain>
    </source>
</reference>
<feature type="transmembrane region" description="Helical" evidence="5">
    <location>
        <begin position="107"/>
        <end position="130"/>
    </location>
</feature>
<dbReference type="InterPro" id="IPR051533">
    <property type="entry name" value="WaaL-like"/>
</dbReference>
<evidence type="ECO:0000313" key="8">
    <source>
        <dbReference type="Proteomes" id="UP001157160"/>
    </source>
</evidence>
<gene>
    <name evidence="7" type="ORF">GCM10025874_12510</name>
</gene>
<keyword evidence="8" id="KW-1185">Reference proteome</keyword>
<evidence type="ECO:0000256" key="4">
    <source>
        <dbReference type="ARBA" id="ARBA00023136"/>
    </source>
</evidence>
<feature type="transmembrane region" description="Helical" evidence="5">
    <location>
        <begin position="54"/>
        <end position="73"/>
    </location>
</feature>
<feature type="transmembrane region" description="Helical" evidence="5">
    <location>
        <begin position="142"/>
        <end position="162"/>
    </location>
</feature>
<evidence type="ECO:0000256" key="1">
    <source>
        <dbReference type="ARBA" id="ARBA00004141"/>
    </source>
</evidence>
<keyword evidence="4 5" id="KW-0472">Membrane</keyword>
<comment type="subcellular location">
    <subcellularLocation>
        <location evidence="1">Membrane</location>
        <topology evidence="1">Multi-pass membrane protein</topology>
    </subcellularLocation>
</comment>
<feature type="transmembrane region" description="Helical" evidence="5">
    <location>
        <begin position="271"/>
        <end position="290"/>
    </location>
</feature>
<sequence>MPLPQPAPVTEPSAPSRRDRIANALTSHRVIVGTVLLLLVFGGRPLRNAFGYPGWGVLAGLTIVGAVAALLVLRPRFTLLNVPTGLVAFLGLLTISMAWSAYPSASIVGIIATWGTTLAAALLVSMLSWAEMLRAFAHTLRILLVGSLLFELVVAVFIRHPVLPLWMERPDGDVALLLYWSRASLFTGERIQGLFGNATALGFVAVLAVLVFAVQLVDKRVSRAGGIGWLAFAFVMLALAASATVVVILVACAVVTGVVLLLRRMRRRRGLATIGVIAGFGLAVAAAVALREPLLALLGRRSDLTGRTDIWASVGEFAAQRPAFGHGWTSFWMPWATYLEDLVEVHGVRQYEAHGAWMDLFLQLGVVGIVVFAILILGTLARAWTAALDQPLRTAFGGTRPYDALGMLPLLILVALLVQSIAESHMLYENGWFLLCVLVLGLKRRTPGDERILPLQPAAARPVPWS</sequence>
<proteinExistence type="predicted"/>
<dbReference type="EMBL" id="BSUL01000001">
    <property type="protein sequence ID" value="GMA27998.1"/>
    <property type="molecule type" value="Genomic_DNA"/>
</dbReference>
<accession>A0AA37UF53</accession>
<dbReference type="GO" id="GO:0016020">
    <property type="term" value="C:membrane"/>
    <property type="evidence" value="ECO:0007669"/>
    <property type="project" value="UniProtKB-SubCell"/>
</dbReference>
<feature type="transmembrane region" description="Helical" evidence="5">
    <location>
        <begin position="229"/>
        <end position="262"/>
    </location>
</feature>
<evidence type="ECO:0000313" key="7">
    <source>
        <dbReference type="EMBL" id="GMA27998.1"/>
    </source>
</evidence>
<dbReference type="PANTHER" id="PTHR37422:SF13">
    <property type="entry name" value="LIPOPOLYSACCHARIDE BIOSYNTHESIS PROTEIN PA4999-RELATED"/>
    <property type="match status" value="1"/>
</dbReference>
<comment type="caution">
    <text evidence="7">The sequence shown here is derived from an EMBL/GenBank/DDBJ whole genome shotgun (WGS) entry which is preliminary data.</text>
</comment>
<dbReference type="InterPro" id="IPR007016">
    <property type="entry name" value="O-antigen_ligase-rel_domated"/>
</dbReference>
<feature type="transmembrane region" description="Helical" evidence="5">
    <location>
        <begin position="21"/>
        <end position="42"/>
    </location>
</feature>
<dbReference type="RefSeq" id="WP_284231067.1">
    <property type="nucleotide sequence ID" value="NZ_BSUL01000001.1"/>
</dbReference>
<evidence type="ECO:0000256" key="2">
    <source>
        <dbReference type="ARBA" id="ARBA00022692"/>
    </source>
</evidence>
<organism evidence="7 8">
    <name type="scientific">Arenivirga flava</name>
    <dbReference type="NCBI Taxonomy" id="1930060"/>
    <lineage>
        <taxon>Bacteria</taxon>
        <taxon>Bacillati</taxon>
        <taxon>Actinomycetota</taxon>
        <taxon>Actinomycetes</taxon>
        <taxon>Micrococcales</taxon>
        <taxon>Microbacteriaceae</taxon>
        <taxon>Arenivirga</taxon>
    </lineage>
</organism>